<evidence type="ECO:0000256" key="1">
    <source>
        <dbReference type="SAM" id="MobiDB-lite"/>
    </source>
</evidence>
<gene>
    <name evidence="2" type="ORF">ACFQQA_02410</name>
</gene>
<name>A0ABW2IRI0_9GAMM</name>
<dbReference type="EMBL" id="JBHTBD010000001">
    <property type="protein sequence ID" value="MFC7293567.1"/>
    <property type="molecule type" value="Genomic_DNA"/>
</dbReference>
<sequence length="133" mass="15033">MTSSSQPEFIYRWEPTELASTILSAPGREVVSHWISAVAFLDENEHPVLLGTDNQSEPTFSQLVQAVNPEFAPSVILNELLRKGVVEQIDDGHVLLRRSTYVQDVPGFESFPRVRRRKHSPGRSPGRRHNDDT</sequence>
<feature type="compositionally biased region" description="Basic residues" evidence="1">
    <location>
        <begin position="113"/>
        <end position="127"/>
    </location>
</feature>
<comment type="caution">
    <text evidence="2">The sequence shown here is derived from an EMBL/GenBank/DDBJ whole genome shotgun (WGS) entry which is preliminary data.</text>
</comment>
<dbReference type="RefSeq" id="WP_100686882.1">
    <property type="nucleotide sequence ID" value="NZ_JBHTBD010000001.1"/>
</dbReference>
<feature type="region of interest" description="Disordered" evidence="1">
    <location>
        <begin position="112"/>
        <end position="133"/>
    </location>
</feature>
<dbReference type="Proteomes" id="UP001596506">
    <property type="component" value="Unassembled WGS sequence"/>
</dbReference>
<organism evidence="2 3">
    <name type="scientific">Marinobacter aromaticivorans</name>
    <dbReference type="NCBI Taxonomy" id="1494078"/>
    <lineage>
        <taxon>Bacteria</taxon>
        <taxon>Pseudomonadati</taxon>
        <taxon>Pseudomonadota</taxon>
        <taxon>Gammaproteobacteria</taxon>
        <taxon>Pseudomonadales</taxon>
        <taxon>Marinobacteraceae</taxon>
        <taxon>Marinobacter</taxon>
    </lineage>
</organism>
<protein>
    <submittedName>
        <fullName evidence="2">Uncharacterized protein</fullName>
    </submittedName>
</protein>
<reference evidence="3" key="1">
    <citation type="journal article" date="2019" name="Int. J. Syst. Evol. Microbiol.">
        <title>The Global Catalogue of Microorganisms (GCM) 10K type strain sequencing project: providing services to taxonomists for standard genome sequencing and annotation.</title>
        <authorList>
            <consortium name="The Broad Institute Genomics Platform"/>
            <consortium name="The Broad Institute Genome Sequencing Center for Infectious Disease"/>
            <person name="Wu L."/>
            <person name="Ma J."/>
        </authorList>
    </citation>
    <scope>NUCLEOTIDE SEQUENCE [LARGE SCALE GENOMIC DNA]</scope>
    <source>
        <strain evidence="3">CCUG 60559</strain>
    </source>
</reference>
<proteinExistence type="predicted"/>
<accession>A0ABW2IRI0</accession>
<keyword evidence="3" id="KW-1185">Reference proteome</keyword>
<evidence type="ECO:0000313" key="2">
    <source>
        <dbReference type="EMBL" id="MFC7293567.1"/>
    </source>
</evidence>
<evidence type="ECO:0000313" key="3">
    <source>
        <dbReference type="Proteomes" id="UP001596506"/>
    </source>
</evidence>